<dbReference type="PANTHER" id="PTHR30405">
    <property type="entry name" value="TRANSPOSASE"/>
    <property type="match status" value="1"/>
</dbReference>
<evidence type="ECO:0000256" key="4">
    <source>
        <dbReference type="ARBA" id="ARBA00023125"/>
    </source>
</evidence>
<evidence type="ECO:0000256" key="1">
    <source>
        <dbReference type="ARBA" id="ARBA00008761"/>
    </source>
</evidence>
<keyword evidence="4" id="KW-0238">DNA-binding</keyword>
<dbReference type="GO" id="GO:0003677">
    <property type="term" value="F:DNA binding"/>
    <property type="evidence" value="ECO:0007669"/>
    <property type="project" value="UniProtKB-KW"/>
</dbReference>
<evidence type="ECO:0000256" key="3">
    <source>
        <dbReference type="ARBA" id="ARBA00022578"/>
    </source>
</evidence>
<dbReference type="NCBIfam" id="NF040570">
    <property type="entry name" value="guided_TnpB"/>
    <property type="match status" value="1"/>
</dbReference>
<sequence length="383" mass="44622">MAKEVKMVMEIVRTLKIKLNINQEEKNMINSTLEAFLKALNYASQVAFNNGEITNKPKLQKLVYDDLRTKFNLKSQMAVNTCTTVCSSYVTQHSNKVFNSLAVYKSPKAIYSYGRDYSFLNDGQTISINTIAKRIKVHFKVNNYFKKYLTKEWSFGSLEIVERENSYYAHITVSKEVQEKPLNEFKNIIGIDLGQNFIATFYDSKGKIKFFKGRYLKDMRAKYTRLRKQLQRKGTYNAHKKIVTINQREQRTMTYINHKISKEIVEYAKQNNAIIAMENLTGINLSCKVKKDNRYYRVSWAFNQLQQFIEYKAVQAGLKVIYINPKYTSQTCPICGHIHKDNRNKKLHIFKCRACGCTLNDDLIGAKNIQHKGYDEKVKLETA</sequence>
<evidence type="ECO:0000259" key="7">
    <source>
        <dbReference type="Pfam" id="PF07282"/>
    </source>
</evidence>
<keyword evidence="5" id="KW-0233">DNA recombination</keyword>
<dbReference type="GO" id="GO:0006310">
    <property type="term" value="P:DNA recombination"/>
    <property type="evidence" value="ECO:0007669"/>
    <property type="project" value="UniProtKB-KW"/>
</dbReference>
<evidence type="ECO:0000256" key="2">
    <source>
        <dbReference type="ARBA" id="ARBA00011044"/>
    </source>
</evidence>
<dbReference type="PANTHER" id="PTHR30405:SF11">
    <property type="entry name" value="RNA-GUIDED DNA ENDONUCLEASE RV2885C-RELATED"/>
    <property type="match status" value="1"/>
</dbReference>
<keyword evidence="3" id="KW-0815">Transposition</keyword>
<name>A0A846I569_CLOBO</name>
<dbReference type="Pfam" id="PF07282">
    <property type="entry name" value="Cas12f1-like_TNB"/>
    <property type="match status" value="1"/>
</dbReference>
<dbReference type="NCBIfam" id="TIGR01766">
    <property type="entry name" value="IS200/IS605 family accessory protein TnpB-like domain"/>
    <property type="match status" value="1"/>
</dbReference>
<accession>A0A846I569</accession>
<dbReference type="AlphaFoldDB" id="A0A846I569"/>
<dbReference type="Pfam" id="PF01385">
    <property type="entry name" value="OrfB_IS605"/>
    <property type="match status" value="1"/>
</dbReference>
<reference evidence="8 9" key="1">
    <citation type="submission" date="2019-02" db="EMBL/GenBank/DDBJ databases">
        <title>Genome sequencing of Clostridium botulinum clinical isolates.</title>
        <authorList>
            <person name="Brunt J."/>
            <person name="Van Vliet A.H.M."/>
            <person name="Stringer S.C."/>
            <person name="Grant K.A."/>
            <person name="Carter A.C."/>
            <person name="Peck M.W."/>
        </authorList>
    </citation>
    <scope>NUCLEOTIDE SEQUENCE [LARGE SCALE GENOMIC DNA]</scope>
    <source>
        <strain evidence="8 9">H142660711</strain>
    </source>
</reference>
<comment type="caution">
    <text evidence="8">The sequence shown here is derived from an EMBL/GenBank/DDBJ whole genome shotgun (WGS) entry which is preliminary data.</text>
</comment>
<organism evidence="8 9">
    <name type="scientific">Clostridium botulinum</name>
    <dbReference type="NCBI Taxonomy" id="1491"/>
    <lineage>
        <taxon>Bacteria</taxon>
        <taxon>Bacillati</taxon>
        <taxon>Bacillota</taxon>
        <taxon>Clostridia</taxon>
        <taxon>Eubacteriales</taxon>
        <taxon>Clostridiaceae</taxon>
        <taxon>Clostridium</taxon>
    </lineage>
</organism>
<evidence type="ECO:0000256" key="5">
    <source>
        <dbReference type="ARBA" id="ARBA00023172"/>
    </source>
</evidence>
<dbReference type="InterPro" id="IPR001959">
    <property type="entry name" value="Transposase"/>
</dbReference>
<dbReference type="EMBL" id="SGKC01000039">
    <property type="protein sequence ID" value="NEZ93440.1"/>
    <property type="molecule type" value="Genomic_DNA"/>
</dbReference>
<proteinExistence type="inferred from homology"/>
<dbReference type="Proteomes" id="UP000473887">
    <property type="component" value="Unassembled WGS sequence"/>
</dbReference>
<gene>
    <name evidence="8" type="ORF">EXM69_16160</name>
</gene>
<evidence type="ECO:0000313" key="8">
    <source>
        <dbReference type="EMBL" id="NEZ93440.1"/>
    </source>
</evidence>
<protein>
    <submittedName>
        <fullName evidence="8">Transposase</fullName>
    </submittedName>
</protein>
<dbReference type="InterPro" id="IPR010095">
    <property type="entry name" value="Cas12f1-like_TNB"/>
</dbReference>
<comment type="similarity">
    <text evidence="2">In the N-terminal section; belongs to the transposase 2 family.</text>
</comment>
<evidence type="ECO:0000259" key="6">
    <source>
        <dbReference type="Pfam" id="PF01385"/>
    </source>
</evidence>
<dbReference type="GO" id="GO:0032196">
    <property type="term" value="P:transposition"/>
    <property type="evidence" value="ECO:0007669"/>
    <property type="project" value="UniProtKB-KW"/>
</dbReference>
<comment type="similarity">
    <text evidence="1">In the C-terminal section; belongs to the transposase 35 family.</text>
</comment>
<feature type="domain" description="Cas12f1-like TNB" evidence="7">
    <location>
        <begin position="302"/>
        <end position="369"/>
    </location>
</feature>
<dbReference type="InterPro" id="IPR051399">
    <property type="entry name" value="RNA-guided_DNA_endo/Transpos"/>
</dbReference>
<feature type="domain" description="Probable transposase IS891/IS1136/IS1341" evidence="6">
    <location>
        <begin position="171"/>
        <end position="272"/>
    </location>
</feature>
<evidence type="ECO:0000313" key="9">
    <source>
        <dbReference type="Proteomes" id="UP000473887"/>
    </source>
</evidence>